<dbReference type="OrthoDB" id="1450880at2"/>
<reference evidence="3 4" key="1">
    <citation type="submission" date="2019-03" db="EMBL/GenBank/DDBJ databases">
        <title>Genomic Encyclopedia of Archaeal and Bacterial Type Strains, Phase II (KMG-II): from individual species to whole genera.</title>
        <authorList>
            <person name="Goeker M."/>
        </authorList>
    </citation>
    <scope>NUCLEOTIDE SEQUENCE [LARGE SCALE GENOMIC DNA]</scope>
    <source>
        <strain evidence="3 4">DSM 28213</strain>
    </source>
</reference>
<evidence type="ECO:0000313" key="3">
    <source>
        <dbReference type="EMBL" id="TDS59568.1"/>
    </source>
</evidence>
<dbReference type="InterPro" id="IPR050811">
    <property type="entry name" value="Phosphate_ABC_transporter"/>
</dbReference>
<protein>
    <submittedName>
        <fullName evidence="3">Phosphate ABC transporter substrate-binding protein (PhoT family)</fullName>
    </submittedName>
</protein>
<organism evidence="3 4">
    <name type="scientific">Myroides indicus</name>
    <dbReference type="NCBI Taxonomy" id="1323422"/>
    <lineage>
        <taxon>Bacteria</taxon>
        <taxon>Pseudomonadati</taxon>
        <taxon>Bacteroidota</taxon>
        <taxon>Flavobacteriia</taxon>
        <taxon>Flavobacteriales</taxon>
        <taxon>Flavobacteriaceae</taxon>
        <taxon>Myroides</taxon>
    </lineage>
</organism>
<name>A0A4R7EYM1_9FLAO</name>
<sequence>MKIRLSSIFRILLLSGFMLFAFVQCKKDKKTIVEEEINFDEIEETPVSGKIEILVEESIFPVVEDVRDVFESEYRRAKIDLIKKSEQEILMAIFKDSARLAVLPRALDENEKELIKGRLFPKVTHFATDAIVFVASKSYSDSIVDYDSLLKNLKQEKPNEEDQAIFVFDNVNSSVSKQFRKMSGVESFPKNYAYFLPSTEEVIDYVSKNSKAIGIVGLNWLVQPDEKISEKLKTIKVLGVKNPEDGKYYKATQNNIAEKTYPLTRDLYIWDFQGKTGLGVGFSSYIAGYKGQRIILKSGLVPFKVPPREILVKKEL</sequence>
<keyword evidence="1" id="KW-0732">Signal</keyword>
<proteinExistence type="predicted"/>
<accession>A0A4R7EYM1</accession>
<feature type="domain" description="PBP" evidence="2">
    <location>
        <begin position="44"/>
        <end position="287"/>
    </location>
</feature>
<keyword evidence="4" id="KW-1185">Reference proteome</keyword>
<dbReference type="PANTHER" id="PTHR30570:SF1">
    <property type="entry name" value="PHOSPHATE-BINDING PROTEIN PSTS"/>
    <property type="match status" value="1"/>
</dbReference>
<dbReference type="Proteomes" id="UP000295215">
    <property type="component" value="Unassembled WGS sequence"/>
</dbReference>
<dbReference type="Gene3D" id="3.40.190.10">
    <property type="entry name" value="Periplasmic binding protein-like II"/>
    <property type="match status" value="2"/>
</dbReference>
<dbReference type="Pfam" id="PF12849">
    <property type="entry name" value="PBP_like_2"/>
    <property type="match status" value="1"/>
</dbReference>
<evidence type="ECO:0000256" key="1">
    <source>
        <dbReference type="ARBA" id="ARBA00022729"/>
    </source>
</evidence>
<gene>
    <name evidence="3" type="ORF">C8P70_11016</name>
</gene>
<dbReference type="EMBL" id="SOAG01000010">
    <property type="protein sequence ID" value="TDS59568.1"/>
    <property type="molecule type" value="Genomic_DNA"/>
</dbReference>
<comment type="caution">
    <text evidence="3">The sequence shown here is derived from an EMBL/GenBank/DDBJ whole genome shotgun (WGS) entry which is preliminary data.</text>
</comment>
<dbReference type="InterPro" id="IPR024370">
    <property type="entry name" value="PBP_domain"/>
</dbReference>
<dbReference type="AlphaFoldDB" id="A0A4R7EYM1"/>
<dbReference type="PANTHER" id="PTHR30570">
    <property type="entry name" value="PERIPLASMIC PHOSPHATE BINDING COMPONENT OF PHOSPHATE ABC TRANSPORTER"/>
    <property type="match status" value="1"/>
</dbReference>
<evidence type="ECO:0000313" key="4">
    <source>
        <dbReference type="Proteomes" id="UP000295215"/>
    </source>
</evidence>
<evidence type="ECO:0000259" key="2">
    <source>
        <dbReference type="Pfam" id="PF12849"/>
    </source>
</evidence>
<dbReference type="SUPFAM" id="SSF53850">
    <property type="entry name" value="Periplasmic binding protein-like II"/>
    <property type="match status" value="1"/>
</dbReference>
<dbReference type="RefSeq" id="WP_133712344.1">
    <property type="nucleotide sequence ID" value="NZ_SOAG01000010.1"/>
</dbReference>